<dbReference type="EMBL" id="CAJNJA010030531">
    <property type="protein sequence ID" value="CAE7644632.1"/>
    <property type="molecule type" value="Genomic_DNA"/>
</dbReference>
<evidence type="ECO:0000256" key="1">
    <source>
        <dbReference type="ARBA" id="ARBA00022535"/>
    </source>
</evidence>
<dbReference type="InterPro" id="IPR013083">
    <property type="entry name" value="Znf_RING/FYVE/PHD"/>
</dbReference>
<dbReference type="PROSITE" id="PS51845">
    <property type="entry name" value="PDEASE_I_2"/>
    <property type="match status" value="1"/>
</dbReference>
<dbReference type="SMART" id="SM00504">
    <property type="entry name" value="Ubox"/>
    <property type="match status" value="1"/>
</dbReference>
<feature type="region of interest" description="Disordered" evidence="7">
    <location>
        <begin position="280"/>
        <end position="303"/>
    </location>
</feature>
<accession>A0A812VJH0</accession>
<dbReference type="PROSITE" id="PS00126">
    <property type="entry name" value="PDEASE_I_1"/>
    <property type="match status" value="1"/>
</dbReference>
<comment type="caution">
    <text evidence="10">The sequence shown here is derived from an EMBL/GenBank/DDBJ whole genome shotgun (WGS) entry which is preliminary data.</text>
</comment>
<evidence type="ECO:0000256" key="4">
    <source>
        <dbReference type="PIRSR" id="PIRSR623088-1"/>
    </source>
</evidence>
<dbReference type="Pfam" id="PF00233">
    <property type="entry name" value="PDEase_I"/>
    <property type="match status" value="1"/>
</dbReference>
<feature type="binding site" evidence="5">
    <location>
        <position position="565"/>
    </location>
    <ligand>
        <name>Zn(2+)</name>
        <dbReference type="ChEBI" id="CHEBI:29105"/>
        <label>1</label>
    </ligand>
</feature>
<organism evidence="10 11">
    <name type="scientific">Symbiodinium necroappetens</name>
    <dbReference type="NCBI Taxonomy" id="1628268"/>
    <lineage>
        <taxon>Eukaryota</taxon>
        <taxon>Sar</taxon>
        <taxon>Alveolata</taxon>
        <taxon>Dinophyceae</taxon>
        <taxon>Suessiales</taxon>
        <taxon>Symbiodiniaceae</taxon>
        <taxon>Symbiodinium</taxon>
    </lineage>
</organism>
<dbReference type="InterPro" id="IPR029016">
    <property type="entry name" value="GAF-like_dom_sf"/>
</dbReference>
<feature type="binding site" evidence="5">
    <location>
        <position position="451"/>
    </location>
    <ligand>
        <name>Zn(2+)</name>
        <dbReference type="ChEBI" id="CHEBI:29105"/>
        <label>1</label>
    </ligand>
</feature>
<dbReference type="InterPro" id="IPR036971">
    <property type="entry name" value="PDEase_catalytic_dom_sf"/>
</dbReference>
<dbReference type="GO" id="GO:0007165">
    <property type="term" value="P:signal transduction"/>
    <property type="evidence" value="ECO:0007669"/>
    <property type="project" value="InterPro"/>
</dbReference>
<keyword evidence="3 6" id="KW-0378">Hydrolase</keyword>
<dbReference type="GO" id="GO:0004114">
    <property type="term" value="F:3',5'-cyclic-nucleotide phosphodiesterase activity"/>
    <property type="evidence" value="ECO:0007669"/>
    <property type="project" value="InterPro"/>
</dbReference>
<dbReference type="EC" id="3.1.4.-" evidence="6"/>
<reference evidence="10" key="1">
    <citation type="submission" date="2021-02" db="EMBL/GenBank/DDBJ databases">
        <authorList>
            <person name="Dougan E. K."/>
            <person name="Rhodes N."/>
            <person name="Thang M."/>
            <person name="Chan C."/>
        </authorList>
    </citation>
    <scope>NUCLEOTIDE SEQUENCE</scope>
</reference>
<evidence type="ECO:0000256" key="3">
    <source>
        <dbReference type="ARBA" id="ARBA00022801"/>
    </source>
</evidence>
<dbReference type="AlphaFoldDB" id="A0A812VJH0"/>
<evidence type="ECO:0000256" key="6">
    <source>
        <dbReference type="RuleBase" id="RU363067"/>
    </source>
</evidence>
<dbReference type="InterPro" id="IPR003018">
    <property type="entry name" value="GAF"/>
</dbReference>
<feature type="binding site" evidence="5">
    <location>
        <position position="402"/>
    </location>
    <ligand>
        <name>Zn(2+)</name>
        <dbReference type="ChEBI" id="CHEBI:29105"/>
        <label>1</label>
    </ligand>
</feature>
<dbReference type="InterPro" id="IPR002073">
    <property type="entry name" value="PDEase_catalytic_dom"/>
</dbReference>
<evidence type="ECO:0000256" key="5">
    <source>
        <dbReference type="PIRSR" id="PIRSR623088-3"/>
    </source>
</evidence>
<evidence type="ECO:0000256" key="2">
    <source>
        <dbReference type="ARBA" id="ARBA00022723"/>
    </source>
</evidence>
<dbReference type="Proteomes" id="UP000601435">
    <property type="component" value="Unassembled WGS sequence"/>
</dbReference>
<dbReference type="Pfam" id="PF04564">
    <property type="entry name" value="U-box"/>
    <property type="match status" value="1"/>
</dbReference>
<dbReference type="SUPFAM" id="SSF109604">
    <property type="entry name" value="HD-domain/PDEase-like"/>
    <property type="match status" value="1"/>
</dbReference>
<dbReference type="SUPFAM" id="SSF55781">
    <property type="entry name" value="GAF domain-like"/>
    <property type="match status" value="1"/>
</dbReference>
<dbReference type="Gene3D" id="3.30.40.10">
    <property type="entry name" value="Zinc/RING finger domain, C3HC4 (zinc finger)"/>
    <property type="match status" value="1"/>
</dbReference>
<dbReference type="InterPro" id="IPR023088">
    <property type="entry name" value="PDEase"/>
</dbReference>
<feature type="non-terminal residue" evidence="10">
    <location>
        <position position="1"/>
    </location>
</feature>
<dbReference type="CDD" id="cd16655">
    <property type="entry name" value="RING-Ubox_WDSUB1-like"/>
    <property type="match status" value="1"/>
</dbReference>
<gene>
    <name evidence="10" type="primary">PDE2A</name>
    <name evidence="10" type="ORF">SNEC2469_LOCUS18218</name>
</gene>
<dbReference type="InterPro" id="IPR023174">
    <property type="entry name" value="PDEase_CS"/>
</dbReference>
<feature type="compositionally biased region" description="Polar residues" evidence="7">
    <location>
        <begin position="287"/>
        <end position="303"/>
    </location>
</feature>
<keyword evidence="11" id="KW-1185">Reference proteome</keyword>
<evidence type="ECO:0000313" key="11">
    <source>
        <dbReference type="Proteomes" id="UP000601435"/>
    </source>
</evidence>
<evidence type="ECO:0000256" key="7">
    <source>
        <dbReference type="SAM" id="MobiDB-lite"/>
    </source>
</evidence>
<dbReference type="GO" id="GO:0004842">
    <property type="term" value="F:ubiquitin-protein transferase activity"/>
    <property type="evidence" value="ECO:0007669"/>
    <property type="project" value="InterPro"/>
</dbReference>
<dbReference type="SUPFAM" id="SSF57850">
    <property type="entry name" value="RING/U-box"/>
    <property type="match status" value="1"/>
</dbReference>
<dbReference type="Gene3D" id="1.10.1300.10">
    <property type="entry name" value="3'5'-cyclic nucleotide phosphodiesterase, catalytic domain"/>
    <property type="match status" value="1"/>
</dbReference>
<dbReference type="InterPro" id="IPR003607">
    <property type="entry name" value="HD/PDEase_dom"/>
</dbReference>
<dbReference type="PRINTS" id="PR00387">
    <property type="entry name" value="PDIESTERASE1"/>
</dbReference>
<dbReference type="InterPro" id="IPR003613">
    <property type="entry name" value="Ubox_domain"/>
</dbReference>
<feature type="domain" description="PDEase" evidence="9">
    <location>
        <begin position="321"/>
        <end position="608"/>
    </location>
</feature>
<feature type="active site" description="Proton donor" evidence="4">
    <location>
        <position position="398"/>
    </location>
</feature>
<feature type="binding site" evidence="5">
    <location>
        <position position="451"/>
    </location>
    <ligand>
        <name>Zn(2+)</name>
        <dbReference type="ChEBI" id="CHEBI:29105"/>
        <label>2</label>
    </ligand>
</feature>
<comment type="cofactor">
    <cofactor evidence="6">
        <name>a divalent metal cation</name>
        <dbReference type="ChEBI" id="CHEBI:60240"/>
    </cofactor>
    <text evidence="6">Binds 2 divalent metal cations per subunit. Site 1 may preferentially bind zinc ions, while site 2 has a preference for magnesium and/or manganese ions.</text>
</comment>
<evidence type="ECO:0000313" key="10">
    <source>
        <dbReference type="EMBL" id="CAE7644632.1"/>
    </source>
</evidence>
<dbReference type="GO" id="GO:0016567">
    <property type="term" value="P:protein ubiquitination"/>
    <property type="evidence" value="ECO:0007669"/>
    <property type="project" value="InterPro"/>
</dbReference>
<keyword evidence="1" id="KW-0140">cGMP</keyword>
<proteinExistence type="inferred from homology"/>
<evidence type="ECO:0000259" key="8">
    <source>
        <dbReference type="PROSITE" id="PS51698"/>
    </source>
</evidence>
<dbReference type="Gene3D" id="3.30.450.40">
    <property type="match status" value="1"/>
</dbReference>
<feature type="binding site" evidence="5">
    <location>
        <position position="450"/>
    </location>
    <ligand>
        <name>Zn(2+)</name>
        <dbReference type="ChEBI" id="CHEBI:29105"/>
        <label>1</label>
    </ligand>
</feature>
<dbReference type="Pfam" id="PF01590">
    <property type="entry name" value="GAF"/>
    <property type="match status" value="1"/>
</dbReference>
<dbReference type="PANTHER" id="PTHR11347">
    <property type="entry name" value="CYCLIC NUCLEOTIDE PHOSPHODIESTERASE"/>
    <property type="match status" value="1"/>
</dbReference>
<dbReference type="SMART" id="SM00065">
    <property type="entry name" value="GAF"/>
    <property type="match status" value="1"/>
</dbReference>
<evidence type="ECO:0000259" key="9">
    <source>
        <dbReference type="PROSITE" id="PS51845"/>
    </source>
</evidence>
<sequence length="608" mass="67305">MTRERPHPPSFYCPISRQCMHDPVILSDGHTYERRYIEKWLLHKDTSPVSGAKLPQKSFVPNHALRNAIEEYFEQVLSRHREAIQHTTAGLVKRHGKFSCNSAILGTIDSLMQCSILLNADLSVEMVLKRLMDEAKGLVGAEVASVFLVDRQHGELYSTVNSTGKEIRIPFNSGVAGSVACSGEPLIIMDAYADARFNTEIDRKTGFQTRNILCVPIRAFKAGIIGVAQLINKTAGGVLSREGEAARAAPRLAFTQDDQLFFEVFASQAGTAIITSGVSEEMPVPTSPTQQEGTSSEEPLSAQSSMKQMAVEAVHVDPTEELEEKMLLLQPVLDAAMESWSADTLTLSELTRGRPLYVMSLSVIRHLGLIQAFGLDETKLKRFLIEVENGYPQSNRYHNSAHAASVVHFMYALLVHGGVASQCTKAAQKVQEDMQVKFVQLAGILAALCHDFEHEGVTNDFHNKTLTERSVTYNNRSVNEQHHIAAAFRVLMKSDMNFLSGMSSDQFQNLRSLIVEMVLATDMALNNELLAIFAQSVQALGAEGFSPSTAEEASLVLKFALKCADVGHLALDWPGHLRWVQRLEEEFFLQGDREKGLKLDPGFLMDRD</sequence>
<dbReference type="CDD" id="cd00077">
    <property type="entry name" value="HDc"/>
    <property type="match status" value="1"/>
</dbReference>
<comment type="similarity">
    <text evidence="6">Belongs to the cyclic nucleotide phosphodiesterase family.</text>
</comment>
<dbReference type="PROSITE" id="PS51698">
    <property type="entry name" value="U_BOX"/>
    <property type="match status" value="1"/>
</dbReference>
<dbReference type="GO" id="GO:0046872">
    <property type="term" value="F:metal ion binding"/>
    <property type="evidence" value="ECO:0007669"/>
    <property type="project" value="UniProtKB-KW"/>
</dbReference>
<feature type="domain" description="U-box" evidence="8">
    <location>
        <begin position="6"/>
        <end position="79"/>
    </location>
</feature>
<keyword evidence="2 5" id="KW-0479">Metal-binding</keyword>
<name>A0A812VJH0_9DINO</name>
<dbReference type="OrthoDB" id="546632at2759"/>
<protein>
    <recommendedName>
        <fullName evidence="6">Phosphodiesterase</fullName>
        <ecNumber evidence="6">3.1.4.-</ecNumber>
    </recommendedName>
</protein>